<dbReference type="InterPro" id="IPR036390">
    <property type="entry name" value="WH_DNA-bd_sf"/>
</dbReference>
<gene>
    <name evidence="5" type="ORF">GJV77_00130</name>
</gene>
<evidence type="ECO:0000256" key="2">
    <source>
        <dbReference type="ARBA" id="ARBA00023125"/>
    </source>
</evidence>
<evidence type="ECO:0000256" key="3">
    <source>
        <dbReference type="ARBA" id="ARBA00023163"/>
    </source>
</evidence>
<dbReference type="SUPFAM" id="SSF46785">
    <property type="entry name" value="Winged helix' DNA-binding domain"/>
    <property type="match status" value="1"/>
</dbReference>
<comment type="caution">
    <text evidence="5">The sequence shown here is derived from an EMBL/GenBank/DDBJ whole genome shotgun (WGS) entry which is preliminary data.</text>
</comment>
<sequence length="116" mass="13424">MCAYKSKDIYESYSVRLALDILSKSWNAWILMELELGPLGLSELHRLIEVAPRRVLTKQIGELEQAGLLTKQVFPEVPLRVEYSLSSRGQELVYIIKQLKLWSNKYKKDLIAIMVD</sequence>
<evidence type="ECO:0000259" key="4">
    <source>
        <dbReference type="PROSITE" id="PS51118"/>
    </source>
</evidence>
<dbReference type="InterPro" id="IPR002577">
    <property type="entry name" value="HTH_HxlR"/>
</dbReference>
<dbReference type="InterPro" id="IPR036388">
    <property type="entry name" value="WH-like_DNA-bd_sf"/>
</dbReference>
<keyword evidence="2" id="KW-0238">DNA-binding</keyword>
<proteinExistence type="predicted"/>
<dbReference type="GO" id="GO:0003677">
    <property type="term" value="F:DNA binding"/>
    <property type="evidence" value="ECO:0007669"/>
    <property type="project" value="UniProtKB-KW"/>
</dbReference>
<evidence type="ECO:0000313" key="5">
    <source>
        <dbReference type="EMBL" id="MTH28333.1"/>
    </source>
</evidence>
<dbReference type="RefSeq" id="WP_155034510.1">
    <property type="nucleotide sequence ID" value="NZ_WMJY01000001.1"/>
</dbReference>
<organism evidence="5 6">
    <name type="scientific">Myroides pelagicus</name>
    <dbReference type="NCBI Taxonomy" id="270914"/>
    <lineage>
        <taxon>Bacteria</taxon>
        <taxon>Pseudomonadati</taxon>
        <taxon>Bacteroidota</taxon>
        <taxon>Flavobacteriia</taxon>
        <taxon>Flavobacteriales</taxon>
        <taxon>Flavobacteriaceae</taxon>
        <taxon>Myroides</taxon>
    </lineage>
</organism>
<protein>
    <submittedName>
        <fullName evidence="5">Transcriptional regulator</fullName>
    </submittedName>
</protein>
<evidence type="ECO:0000256" key="1">
    <source>
        <dbReference type="ARBA" id="ARBA00023015"/>
    </source>
</evidence>
<dbReference type="Gene3D" id="1.10.10.10">
    <property type="entry name" value="Winged helix-like DNA-binding domain superfamily/Winged helix DNA-binding domain"/>
    <property type="match status" value="1"/>
</dbReference>
<dbReference type="Pfam" id="PF01638">
    <property type="entry name" value="HxlR"/>
    <property type="match status" value="1"/>
</dbReference>
<keyword evidence="6" id="KW-1185">Reference proteome</keyword>
<dbReference type="AlphaFoldDB" id="A0A7K1GIP5"/>
<feature type="domain" description="HTH hxlR-type" evidence="4">
    <location>
        <begin position="2"/>
        <end position="111"/>
    </location>
</feature>
<keyword evidence="3" id="KW-0804">Transcription</keyword>
<dbReference type="OrthoDB" id="9797599at2"/>
<reference evidence="5 6" key="1">
    <citation type="journal article" date="2006" name="Int. J. Syst. Evol. Microbiol.">
        <title>Myroides pelagicus sp. nov., isolated from seawater in Thailand.</title>
        <authorList>
            <person name="Yoon J."/>
            <person name="Maneerat S."/>
            <person name="Kawai F."/>
            <person name="Yokota A."/>
        </authorList>
    </citation>
    <scope>NUCLEOTIDE SEQUENCE [LARGE SCALE GENOMIC DNA]</scope>
    <source>
        <strain evidence="5 6">SM1T</strain>
    </source>
</reference>
<name>A0A7K1GIP5_9FLAO</name>
<dbReference type="PANTHER" id="PTHR33204">
    <property type="entry name" value="TRANSCRIPTIONAL REGULATOR, MARR FAMILY"/>
    <property type="match status" value="1"/>
</dbReference>
<dbReference type="EMBL" id="WMJY01000001">
    <property type="protein sequence ID" value="MTH28333.1"/>
    <property type="molecule type" value="Genomic_DNA"/>
</dbReference>
<dbReference type="PROSITE" id="PS51118">
    <property type="entry name" value="HTH_HXLR"/>
    <property type="match status" value="1"/>
</dbReference>
<evidence type="ECO:0000313" key="6">
    <source>
        <dbReference type="Proteomes" id="UP000488936"/>
    </source>
</evidence>
<dbReference type="PANTHER" id="PTHR33204:SF18">
    <property type="entry name" value="TRANSCRIPTIONAL REGULATORY PROTEIN"/>
    <property type="match status" value="1"/>
</dbReference>
<dbReference type="Proteomes" id="UP000488936">
    <property type="component" value="Unassembled WGS sequence"/>
</dbReference>
<keyword evidence="1" id="KW-0805">Transcription regulation</keyword>
<accession>A0A7K1GIP5</accession>